<name>A0AAU9VC24_EUPED</name>
<gene>
    <name evidence="3" type="ORF">EEDITHA_LOCUS20932</name>
</gene>
<feature type="signal peptide" evidence="2">
    <location>
        <begin position="1"/>
        <end position="17"/>
    </location>
</feature>
<keyword evidence="2" id="KW-0732">Signal</keyword>
<dbReference type="Gene3D" id="2.40.10.10">
    <property type="entry name" value="Trypsin-like serine proteases"/>
    <property type="match status" value="1"/>
</dbReference>
<feature type="transmembrane region" description="Helical" evidence="1">
    <location>
        <begin position="172"/>
        <end position="194"/>
    </location>
</feature>
<reference evidence="3" key="1">
    <citation type="submission" date="2022-03" db="EMBL/GenBank/DDBJ databases">
        <authorList>
            <person name="Tunstrom K."/>
        </authorList>
    </citation>
    <scope>NUCLEOTIDE SEQUENCE</scope>
</reference>
<dbReference type="InterPro" id="IPR009003">
    <property type="entry name" value="Peptidase_S1_PA"/>
</dbReference>
<keyword evidence="1" id="KW-0812">Transmembrane</keyword>
<protein>
    <submittedName>
        <fullName evidence="3">Uncharacterized protein</fullName>
    </submittedName>
</protein>
<sequence length="218" mass="25514">MFSKILYLYLMVHACGAEDAFSRLYEAAARRASVCSTERRAHVCAGALWRRDWLLARASCLLPYPYRLSVDVREGVVNCTYDFTAKNEVRTFRKVVSHYIHPSYPDVDLMLLRLNWPWDTDLLDNRTLSDTILDQLDSWIKSINFNKSFMTRKPVHMMRRSYHKMYSSPMRMFLVTVVLPSISFVVFFLFIIFFTGKSKGSNIPYKNLNNGKKETSYV</sequence>
<dbReference type="EMBL" id="CAKOGL010000029">
    <property type="protein sequence ID" value="CAH2106851.1"/>
    <property type="molecule type" value="Genomic_DNA"/>
</dbReference>
<evidence type="ECO:0000256" key="2">
    <source>
        <dbReference type="SAM" id="SignalP"/>
    </source>
</evidence>
<dbReference type="SUPFAM" id="SSF50494">
    <property type="entry name" value="Trypsin-like serine proteases"/>
    <property type="match status" value="1"/>
</dbReference>
<accession>A0AAU9VC24</accession>
<feature type="chain" id="PRO_5043840995" evidence="2">
    <location>
        <begin position="18"/>
        <end position="218"/>
    </location>
</feature>
<evidence type="ECO:0000313" key="4">
    <source>
        <dbReference type="Proteomes" id="UP001153954"/>
    </source>
</evidence>
<evidence type="ECO:0000256" key="1">
    <source>
        <dbReference type="SAM" id="Phobius"/>
    </source>
</evidence>
<keyword evidence="1" id="KW-0472">Membrane</keyword>
<proteinExistence type="predicted"/>
<organism evidence="3 4">
    <name type="scientific">Euphydryas editha</name>
    <name type="common">Edith's checkerspot</name>
    <dbReference type="NCBI Taxonomy" id="104508"/>
    <lineage>
        <taxon>Eukaryota</taxon>
        <taxon>Metazoa</taxon>
        <taxon>Ecdysozoa</taxon>
        <taxon>Arthropoda</taxon>
        <taxon>Hexapoda</taxon>
        <taxon>Insecta</taxon>
        <taxon>Pterygota</taxon>
        <taxon>Neoptera</taxon>
        <taxon>Endopterygota</taxon>
        <taxon>Lepidoptera</taxon>
        <taxon>Glossata</taxon>
        <taxon>Ditrysia</taxon>
        <taxon>Papilionoidea</taxon>
        <taxon>Nymphalidae</taxon>
        <taxon>Nymphalinae</taxon>
        <taxon>Euphydryas</taxon>
    </lineage>
</organism>
<dbReference type="InterPro" id="IPR043504">
    <property type="entry name" value="Peptidase_S1_PA_chymotrypsin"/>
</dbReference>
<keyword evidence="1" id="KW-1133">Transmembrane helix</keyword>
<comment type="caution">
    <text evidence="3">The sequence shown here is derived from an EMBL/GenBank/DDBJ whole genome shotgun (WGS) entry which is preliminary data.</text>
</comment>
<dbReference type="AlphaFoldDB" id="A0AAU9VC24"/>
<evidence type="ECO:0000313" key="3">
    <source>
        <dbReference type="EMBL" id="CAH2106851.1"/>
    </source>
</evidence>
<dbReference type="Proteomes" id="UP001153954">
    <property type="component" value="Unassembled WGS sequence"/>
</dbReference>
<keyword evidence="4" id="KW-1185">Reference proteome</keyword>